<evidence type="ECO:0000256" key="2">
    <source>
        <dbReference type="ARBA" id="ARBA00022475"/>
    </source>
</evidence>
<keyword evidence="8" id="KW-1185">Reference proteome</keyword>
<accession>A0A972J8W4</accession>
<reference evidence="7" key="1">
    <citation type="submission" date="2019-12" db="EMBL/GenBank/DDBJ databases">
        <title>Comparative genomics gives insights into the taxonomy of the Azoarcus-Aromatoleum group and reveals separate origins of nif in the plant-associated Azoarcus and non-plant-associated Aromatoleum sub-groups.</title>
        <authorList>
            <person name="Lafos M."/>
            <person name="Maluk M."/>
            <person name="Batista M."/>
            <person name="Junghare M."/>
            <person name="Carmona M."/>
            <person name="Faoro H."/>
            <person name="Cruz L.M."/>
            <person name="Battistoni F."/>
            <person name="De Souza E."/>
            <person name="Pedrosa F."/>
            <person name="Chen W.-M."/>
            <person name="Poole P.S."/>
            <person name="Dixon R.A."/>
            <person name="James E.K."/>
        </authorList>
    </citation>
    <scope>NUCLEOTIDE SEQUENCE</scope>
    <source>
        <strain evidence="7">NSC3</strain>
    </source>
</reference>
<sequence>MKLTAMVLGALFIGLALAGCNTIHGVGKDIEKGGEAIQRAVK</sequence>
<dbReference type="GO" id="GO:0016020">
    <property type="term" value="C:membrane"/>
    <property type="evidence" value="ECO:0007669"/>
    <property type="project" value="InterPro"/>
</dbReference>
<name>A0A972J8W4_9RHOO</name>
<evidence type="ECO:0000313" key="8">
    <source>
        <dbReference type="Proteomes" id="UP000599523"/>
    </source>
</evidence>
<dbReference type="GO" id="GO:0009636">
    <property type="term" value="P:response to toxic substance"/>
    <property type="evidence" value="ECO:0007669"/>
    <property type="project" value="InterPro"/>
</dbReference>
<dbReference type="Pfam" id="PF08085">
    <property type="entry name" value="Entericidin"/>
    <property type="match status" value="1"/>
</dbReference>
<dbReference type="RefSeq" id="WP_168988863.1">
    <property type="nucleotide sequence ID" value="NZ_CAWPHM010000329.1"/>
</dbReference>
<proteinExistence type="inferred from homology"/>
<keyword evidence="3" id="KW-0732">Signal</keyword>
<evidence type="ECO:0000256" key="5">
    <source>
        <dbReference type="ARBA" id="ARBA00023139"/>
    </source>
</evidence>
<evidence type="ECO:0000256" key="1">
    <source>
        <dbReference type="ARBA" id="ARBA00010296"/>
    </source>
</evidence>
<gene>
    <name evidence="7" type="ORF">GPA21_14565</name>
</gene>
<protein>
    <submittedName>
        <fullName evidence="7">Entericidin A/B family lipoprotein</fullName>
    </submittedName>
</protein>
<evidence type="ECO:0000256" key="6">
    <source>
        <dbReference type="ARBA" id="ARBA00023288"/>
    </source>
</evidence>
<dbReference type="PROSITE" id="PS51257">
    <property type="entry name" value="PROKAR_LIPOPROTEIN"/>
    <property type="match status" value="1"/>
</dbReference>
<dbReference type="EMBL" id="WTVM01000099">
    <property type="protein sequence ID" value="NMG04179.1"/>
    <property type="molecule type" value="Genomic_DNA"/>
</dbReference>
<keyword evidence="4" id="KW-0472">Membrane</keyword>
<evidence type="ECO:0000313" key="7">
    <source>
        <dbReference type="EMBL" id="NMG04179.1"/>
    </source>
</evidence>
<keyword evidence="6 7" id="KW-0449">Lipoprotein</keyword>
<keyword evidence="5" id="KW-0564">Palmitate</keyword>
<keyword evidence="2" id="KW-1003">Cell membrane</keyword>
<dbReference type="InterPro" id="IPR012556">
    <property type="entry name" value="Entericidin"/>
</dbReference>
<comment type="caution">
    <text evidence="7">The sequence shown here is derived from an EMBL/GenBank/DDBJ whole genome shotgun (WGS) entry which is preliminary data.</text>
</comment>
<dbReference type="AlphaFoldDB" id="A0A972J8W4"/>
<evidence type="ECO:0000256" key="3">
    <source>
        <dbReference type="ARBA" id="ARBA00022729"/>
    </source>
</evidence>
<evidence type="ECO:0000256" key="4">
    <source>
        <dbReference type="ARBA" id="ARBA00023136"/>
    </source>
</evidence>
<organism evidence="7 8">
    <name type="scientific">Azoarcus taiwanensis</name>
    <dbReference type="NCBI Taxonomy" id="666964"/>
    <lineage>
        <taxon>Bacteria</taxon>
        <taxon>Pseudomonadati</taxon>
        <taxon>Pseudomonadota</taxon>
        <taxon>Betaproteobacteria</taxon>
        <taxon>Rhodocyclales</taxon>
        <taxon>Zoogloeaceae</taxon>
        <taxon>Azoarcus</taxon>
    </lineage>
</organism>
<dbReference type="Proteomes" id="UP000599523">
    <property type="component" value="Unassembled WGS sequence"/>
</dbReference>
<comment type="similarity">
    <text evidence="1">Belongs to the EcnA/EcnB lipoprotein family.</text>
</comment>